<dbReference type="Proteomes" id="UP000663834">
    <property type="component" value="Unassembled WGS sequence"/>
</dbReference>
<evidence type="ECO:0000256" key="1">
    <source>
        <dbReference type="SAM" id="Phobius"/>
    </source>
</evidence>
<keyword evidence="1" id="KW-0812">Transmembrane</keyword>
<evidence type="ECO:0000313" key="3">
    <source>
        <dbReference type="EMBL" id="CAF1660776.1"/>
    </source>
</evidence>
<feature type="signal peptide" evidence="2">
    <location>
        <begin position="1"/>
        <end position="21"/>
    </location>
</feature>
<dbReference type="EMBL" id="CAJOBJ010153539">
    <property type="protein sequence ID" value="CAF4816431.1"/>
    <property type="molecule type" value="Genomic_DNA"/>
</dbReference>
<keyword evidence="2" id="KW-0732">Signal</keyword>
<sequence>MMHNTFRLCLIFDLLIIVVWSQRGEGGGGGGRRGAGGAKECSVACKIAGYVALAIVLISFLITCIVWLMHLISRITRGKPKHKNTKFVNELSVINLNLKNYFPDGDWSSLYYQSYDWHRPYQLSLKFNHQTSTVSGQGTDEVGSYTICGVFSSENLCMGLTKRYKLGTGNPSENLGHSVVTIHLTWNQARDQFEGKWLRFVYHRLDPIGLGQDRTAFTYQSGVVCPYLPVSGP</sequence>
<reference evidence="3" key="1">
    <citation type="submission" date="2021-02" db="EMBL/GenBank/DDBJ databases">
        <authorList>
            <person name="Nowell W R."/>
        </authorList>
    </citation>
    <scope>NUCLEOTIDE SEQUENCE</scope>
</reference>
<dbReference type="Proteomes" id="UP000681720">
    <property type="component" value="Unassembled WGS sequence"/>
</dbReference>
<evidence type="ECO:0000313" key="5">
    <source>
        <dbReference type="Proteomes" id="UP000663834"/>
    </source>
</evidence>
<proteinExistence type="predicted"/>
<feature type="chain" id="PRO_5035609247" evidence="2">
    <location>
        <begin position="22"/>
        <end position="233"/>
    </location>
</feature>
<organism evidence="3 5">
    <name type="scientific">Rotaria magnacalcarata</name>
    <dbReference type="NCBI Taxonomy" id="392030"/>
    <lineage>
        <taxon>Eukaryota</taxon>
        <taxon>Metazoa</taxon>
        <taxon>Spiralia</taxon>
        <taxon>Gnathifera</taxon>
        <taxon>Rotifera</taxon>
        <taxon>Eurotatoria</taxon>
        <taxon>Bdelloidea</taxon>
        <taxon>Philodinida</taxon>
        <taxon>Philodinidae</taxon>
        <taxon>Rotaria</taxon>
    </lineage>
</organism>
<name>A0A816FF36_9BILA</name>
<keyword evidence="1" id="KW-1133">Transmembrane helix</keyword>
<evidence type="ECO:0000313" key="4">
    <source>
        <dbReference type="EMBL" id="CAF4816431.1"/>
    </source>
</evidence>
<gene>
    <name evidence="4" type="ORF">GIL414_LOCUS47807</name>
    <name evidence="3" type="ORF">KQP761_LOCUS31989</name>
</gene>
<feature type="transmembrane region" description="Helical" evidence="1">
    <location>
        <begin position="47"/>
        <end position="72"/>
    </location>
</feature>
<evidence type="ECO:0000256" key="2">
    <source>
        <dbReference type="SAM" id="SignalP"/>
    </source>
</evidence>
<accession>A0A816FF36</accession>
<dbReference type="EMBL" id="CAJNOW010017847">
    <property type="protein sequence ID" value="CAF1660776.1"/>
    <property type="molecule type" value="Genomic_DNA"/>
</dbReference>
<protein>
    <submittedName>
        <fullName evidence="3">Uncharacterized protein</fullName>
    </submittedName>
</protein>
<dbReference type="AlphaFoldDB" id="A0A816FF36"/>
<comment type="caution">
    <text evidence="3">The sequence shown here is derived from an EMBL/GenBank/DDBJ whole genome shotgun (WGS) entry which is preliminary data.</text>
</comment>
<keyword evidence="1" id="KW-0472">Membrane</keyword>